<dbReference type="AlphaFoldDB" id="A0A0D2NXJ3"/>
<keyword evidence="2" id="KW-1185">Reference proteome</keyword>
<gene>
    <name evidence="1" type="ORF">HYPSUDRAFT_579476</name>
</gene>
<dbReference type="Proteomes" id="UP000054270">
    <property type="component" value="Unassembled WGS sequence"/>
</dbReference>
<dbReference type="OrthoDB" id="3184970at2759"/>
<reference evidence="2" key="1">
    <citation type="submission" date="2014-04" db="EMBL/GenBank/DDBJ databases">
        <title>Evolutionary Origins and Diversification of the Mycorrhizal Mutualists.</title>
        <authorList>
            <consortium name="DOE Joint Genome Institute"/>
            <consortium name="Mycorrhizal Genomics Consortium"/>
            <person name="Kohler A."/>
            <person name="Kuo A."/>
            <person name="Nagy L.G."/>
            <person name="Floudas D."/>
            <person name="Copeland A."/>
            <person name="Barry K.W."/>
            <person name="Cichocki N."/>
            <person name="Veneault-Fourrey C."/>
            <person name="LaButti K."/>
            <person name="Lindquist E.A."/>
            <person name="Lipzen A."/>
            <person name="Lundell T."/>
            <person name="Morin E."/>
            <person name="Murat C."/>
            <person name="Riley R."/>
            <person name="Ohm R."/>
            <person name="Sun H."/>
            <person name="Tunlid A."/>
            <person name="Henrissat B."/>
            <person name="Grigoriev I.V."/>
            <person name="Hibbett D.S."/>
            <person name="Martin F."/>
        </authorList>
    </citation>
    <scope>NUCLEOTIDE SEQUENCE [LARGE SCALE GENOMIC DNA]</scope>
    <source>
        <strain evidence="2">FD-334 SS-4</strain>
    </source>
</reference>
<proteinExistence type="predicted"/>
<sequence length="180" mass="20644">MSKLDYEGATSSQFSASDADISVISSDNVLFRLHRTNIEVQAGGFTPINQQRLPEPAHVLVILFQFLYPQRHPKLTNTRFETVQALATAAERYKIFSAMHISQVRLREFLPQCAKEILKYAIEFDYLDLVDETALLCARSPVCDMLIDLPSQVWVPWLIRLYLSPCRHYTTKPGKRCLKP</sequence>
<dbReference type="EMBL" id="KN817542">
    <property type="protein sequence ID" value="KJA23514.1"/>
    <property type="molecule type" value="Genomic_DNA"/>
</dbReference>
<organism evidence="1 2">
    <name type="scientific">Hypholoma sublateritium (strain FD-334 SS-4)</name>
    <dbReference type="NCBI Taxonomy" id="945553"/>
    <lineage>
        <taxon>Eukaryota</taxon>
        <taxon>Fungi</taxon>
        <taxon>Dikarya</taxon>
        <taxon>Basidiomycota</taxon>
        <taxon>Agaricomycotina</taxon>
        <taxon>Agaricomycetes</taxon>
        <taxon>Agaricomycetidae</taxon>
        <taxon>Agaricales</taxon>
        <taxon>Agaricineae</taxon>
        <taxon>Strophariaceae</taxon>
        <taxon>Hypholoma</taxon>
    </lineage>
</organism>
<accession>A0A0D2NXJ3</accession>
<evidence type="ECO:0000313" key="2">
    <source>
        <dbReference type="Proteomes" id="UP000054270"/>
    </source>
</evidence>
<name>A0A0D2NXJ3_HYPSF</name>
<evidence type="ECO:0008006" key="3">
    <source>
        <dbReference type="Google" id="ProtNLM"/>
    </source>
</evidence>
<protein>
    <recommendedName>
        <fullName evidence="3">BTB domain-containing protein</fullName>
    </recommendedName>
</protein>
<evidence type="ECO:0000313" key="1">
    <source>
        <dbReference type="EMBL" id="KJA23514.1"/>
    </source>
</evidence>